<sequence>MSAGPGCEPCTKRPRWDAAATSPPAASDARSFPGRQRRVLDSKDAPVQFRVPPSSSGCAPGRAGQHRGSATSLVFKQKTITSWMDTKGIKTVESESLHSKENNNTREESMMSSVQKDNFYQHNMEKLENVSQLGFDKSPVEKGTQYLKQHQTAAMCKWQNEGPHSERLLESEPPAVTLVPEQFSNANVDQSSPKDDHSDTNSEESRDNQQFLTHVKLANAKQTMEDEQGREARSHQKCGKACHPAEACAGCQQEETDVVPESPLSDTGSEDVGTGLKNANRLNRQESSLGNSPPFEKESEPESPMDVDNSKNSCQDSEADEETSPGFDEQEDSSSAQTANKPSRFQPREADTELRKRSSAKGGEIRLHFQFEGGESRAGMNDVNAKRPGSTSSLNVECRNSKQHGRKDSKITDHFMRVPKAEDKRKEQCEMKHQRTERKIPKYIPPHLSPDKKWLGTPIEEMRRMPRCGIRLPPLRPSANHTVTIRVDLLRIGEVPKPFPTHFKDLWDNKHVKMPCSEQNLYPVEDENGERAAGSRWELIQTALLNRFTRPQNLKDAILKYNVAYSKKWDFTALIDFWDKVLEEAEAQHLYQSILPDMVKIALCLPNICTQPIPLLKQKMNHSITMSQEQIASLLANAFFCTFPRRNAKMKSEYSSYPDINFNRLFEGRSSRKPEKLKTLFCYFRRVTEKKPTGLVTFTRQSLEDFPEWERCEKLLTRLHVTYEGTIEGDGQGMLQVDFANRFVGGGVTSAGLVQEEIRFLINPELIVSRLFTEVLDHNECLIITGTEQYSEYTGYAETYRWARSHEDRSERDDWQRRSTEIVAIDALHFRRYLDQFVPEKIRRELNKAMSSHSHCFDVSFILQAYCGFLRPGVSSENLSAVATGNWGCGAFGGDARLKALIQILAAAVAERDVVYFTFGDSELMRDIYSMHTFLTERKLTVGNWYLALRIICSQSPDPQPLDRAAAPTPTGRDESAEAAAIPAWDTGLKAPGPTWSPEVQLVQQVIWATSSLRKQQSWRWFQLYGGDVLRLVGKPPECSQGSPCRVVRSSWDSFFRKASEEASYSLAQPQPLSVVSEKRLAASSRTKTSKLVENHLAVQSLIRAYQIRGHHVAQLDPLGILDADLDSFVPSDLITTVDKLAFYDLQEADLDKEFQLPTTTFIGGSENTLSLREIIRRLESTYCQHIGLEFMFINDVEQCQWIRQKFESPGVMQFSSEEKRTLLARLVRSMSRFEDFLARKWSSEKRFGLEGCEVMIPALKTIIDKSSEMGIENVILGMPHRGRLNVLANVIRKDLEQIFCQFDPKLEAADEGSGDVKYHLGMYHERINRVTNRNITLSLVANPSHLEAVDPVVQGKTKAEQFYRGDAQGKKVMSILVHGDAAFAGQGVVYETFHLSDLPSYTTNGTVHVVVNNQIGFTTDPRMARSSPYPTDVARVVNAPIFHVNADDPEAVIYVCSVAAEWRNTFNKDVVVDLVCYRRRGHNEMDEPMFTQPLMYKQIHRQVPVLKKYADKLIAEGTVTLQEFEEEIAKYDRICEEAYGKSKDKKILHIKHWLDSPWPGFFNMDGEPKSMTCPATGVPEDTLTHIGEVASSVPLEDFKIHVGLSRILRGRADMTRKRTVDWALAEYMAFGSLLKEGIHVRLSGQDVERGTFSHRHHVLHDQDVDRRTCVPMNHLWPDQAPYTVCNSSLSEYGVLGFELGYAMASPNALVLWEAQFGDFHNTAQCIIDQFISTGQAKWVRHNGIVLLLPHGMEGMGPEHSSARPERFLQMSNDDSDAYPAFTQDFEVRQLYDCNWIVVNCSTPASYFHVLRRQILLPFRKPLIIFTPKSLLRHPEAKSSFDQMVSGTSFQRVIPEDGAAARAPGQVRRLIFCTGKVFYDLVKERSSQGLDELVAITRLEQISPFPFDLIKREAEKYPGVELVWCQEEHKNMGYYDYISPRFMTVLGRARPVWYVGRDPAAAPATGNRNTHLVSLKKFLDTAFNLQAFEGKTF</sequence>
<evidence type="ECO:0000256" key="10">
    <source>
        <dbReference type="ARBA" id="ARBA00023002"/>
    </source>
</evidence>
<comment type="function">
    <text evidence="15">2-oxoglutarate dehydrogenase (E1-like) component of the 2-oxoglutarate dehydrogenase multienzyme complex (OGDHC) which mediates the decarboxylation of alpha-ketoglutarate in the tricarboxylic acid cycle. The OGDHC complex catalyzes the overall conversion of 2-oxoglutarate to succinyl-CoA and CO(2) while reducing NAD(+) to NADH. The OGDHC complex is mainly active in the mitochondrion. Involved in the inhibition of cell proliferation and in apoptosis.</text>
</comment>
<evidence type="ECO:0000256" key="19">
    <source>
        <dbReference type="ARBA" id="ARBA00079737"/>
    </source>
</evidence>
<evidence type="ECO:0000256" key="5">
    <source>
        <dbReference type="ARBA" id="ARBA00012280"/>
    </source>
</evidence>
<evidence type="ECO:0000256" key="14">
    <source>
        <dbReference type="ARBA" id="ARBA00051042"/>
    </source>
</evidence>
<comment type="caution">
    <text evidence="22">The sequence shown here is derived from an EMBL/GenBank/DDBJ whole genome shotgun (WGS) entry which is preliminary data.</text>
</comment>
<evidence type="ECO:0000259" key="21">
    <source>
        <dbReference type="SMART" id="SM00861"/>
    </source>
</evidence>
<evidence type="ECO:0000256" key="2">
    <source>
        <dbReference type="ARBA" id="ARBA00001964"/>
    </source>
</evidence>
<keyword evidence="9" id="KW-0809">Transit peptide</keyword>
<dbReference type="EMBL" id="VBQZ03000028">
    <property type="protein sequence ID" value="MXQ85765.1"/>
    <property type="molecule type" value="Genomic_DNA"/>
</dbReference>
<comment type="subcellular location">
    <subcellularLocation>
        <location evidence="3">Mitochondrion matrix</location>
    </subcellularLocation>
</comment>
<evidence type="ECO:0000256" key="15">
    <source>
        <dbReference type="ARBA" id="ARBA00059442"/>
    </source>
</evidence>
<feature type="domain" description="Transketolase-like pyrimidine-binding" evidence="21">
    <location>
        <begin position="1621"/>
        <end position="1834"/>
    </location>
</feature>
<dbReference type="NCBIfam" id="NF006914">
    <property type="entry name" value="PRK09404.1"/>
    <property type="match status" value="1"/>
</dbReference>
<evidence type="ECO:0000256" key="1">
    <source>
        <dbReference type="ARBA" id="ARBA00001946"/>
    </source>
</evidence>
<evidence type="ECO:0000256" key="4">
    <source>
        <dbReference type="ARBA" id="ARBA00006936"/>
    </source>
</evidence>
<dbReference type="Gene3D" id="3.40.50.12470">
    <property type="match status" value="1"/>
</dbReference>
<evidence type="ECO:0000256" key="18">
    <source>
        <dbReference type="ARBA" id="ARBA00077399"/>
    </source>
</evidence>
<evidence type="ECO:0000313" key="23">
    <source>
        <dbReference type="Proteomes" id="UP000322234"/>
    </source>
</evidence>
<dbReference type="InterPro" id="IPR001017">
    <property type="entry name" value="DH_E1"/>
</dbReference>
<dbReference type="InterPro" id="IPR048362">
    <property type="entry name" value="PARG_helical"/>
</dbReference>
<dbReference type="GO" id="GO:0006282">
    <property type="term" value="P:regulation of DNA repair"/>
    <property type="evidence" value="ECO:0007669"/>
    <property type="project" value="InterPro"/>
</dbReference>
<protein>
    <recommendedName>
        <fullName evidence="17">2-oxoglutarate dehydrogenase-like, mitochondrial</fullName>
        <ecNumber evidence="5">1.2.4.2</ecNumber>
    </recommendedName>
    <alternativeName>
        <fullName evidence="18">2-oxoglutarate dehydrogenase complex component E1-like</fullName>
    </alternativeName>
    <alternativeName>
        <fullName evidence="19">Alpha-ketoglutarate dehydrogenase-like</fullName>
    </alternativeName>
</protein>
<comment type="cofactor">
    <cofactor evidence="2">
        <name>thiamine diphosphate</name>
        <dbReference type="ChEBI" id="CHEBI:58937"/>
    </cofactor>
</comment>
<dbReference type="Gene3D" id="1.10.287.1150">
    <property type="entry name" value="TPP helical domain"/>
    <property type="match status" value="1"/>
</dbReference>
<dbReference type="GO" id="GO:0045252">
    <property type="term" value="C:oxoglutarate dehydrogenase complex"/>
    <property type="evidence" value="ECO:0007669"/>
    <property type="project" value="TreeGrafter"/>
</dbReference>
<dbReference type="Pfam" id="PF16870">
    <property type="entry name" value="OxoGdeHyase_C"/>
    <property type="match status" value="1"/>
</dbReference>
<evidence type="ECO:0000256" key="13">
    <source>
        <dbReference type="ARBA" id="ARBA00023152"/>
    </source>
</evidence>
<evidence type="ECO:0000256" key="6">
    <source>
        <dbReference type="ARBA" id="ARBA00022723"/>
    </source>
</evidence>
<dbReference type="GO" id="GO:0006096">
    <property type="term" value="P:glycolytic process"/>
    <property type="evidence" value="ECO:0007669"/>
    <property type="project" value="UniProtKB-KW"/>
</dbReference>
<dbReference type="Pfam" id="PF00676">
    <property type="entry name" value="E1_dh"/>
    <property type="match status" value="1"/>
</dbReference>
<organism evidence="22 23">
    <name type="scientific">Bos mutus</name>
    <name type="common">wild yak</name>
    <dbReference type="NCBI Taxonomy" id="72004"/>
    <lineage>
        <taxon>Eukaryota</taxon>
        <taxon>Metazoa</taxon>
        <taxon>Chordata</taxon>
        <taxon>Craniata</taxon>
        <taxon>Vertebrata</taxon>
        <taxon>Euteleostomi</taxon>
        <taxon>Mammalia</taxon>
        <taxon>Eutheria</taxon>
        <taxon>Laurasiatheria</taxon>
        <taxon>Artiodactyla</taxon>
        <taxon>Ruminantia</taxon>
        <taxon>Pecora</taxon>
        <taxon>Bovidae</taxon>
        <taxon>Bovinae</taxon>
        <taxon>Bos</taxon>
    </lineage>
</organism>
<dbReference type="CDD" id="cd02016">
    <property type="entry name" value="TPP_E1_OGDC_like"/>
    <property type="match status" value="1"/>
</dbReference>
<dbReference type="Pfam" id="PF02779">
    <property type="entry name" value="Transket_pyr"/>
    <property type="match status" value="1"/>
</dbReference>
<feature type="compositionally biased region" description="Low complexity" evidence="20">
    <location>
        <begin position="17"/>
        <end position="29"/>
    </location>
</feature>
<dbReference type="FunFam" id="1.10.287.1150:FF:000001">
    <property type="entry name" value="2-oxoglutarate dehydrogenase, mitochondrial isoform X1"/>
    <property type="match status" value="1"/>
</dbReference>
<dbReference type="NCBIfam" id="NF008907">
    <property type="entry name" value="PRK12270.1"/>
    <property type="match status" value="1"/>
</dbReference>
<dbReference type="FunFam" id="3.40.50.12470:FF:000001">
    <property type="entry name" value="2-oxoglutarate dehydrogenase, mitochondrial isoform X1"/>
    <property type="match status" value="1"/>
</dbReference>
<dbReference type="Pfam" id="PF20811">
    <property type="entry name" value="PARG_cat_N"/>
    <property type="match status" value="1"/>
</dbReference>
<reference evidence="22" key="1">
    <citation type="submission" date="2019-10" db="EMBL/GenBank/DDBJ databases">
        <title>The sequence and de novo assembly of the wild yak genome.</title>
        <authorList>
            <person name="Liu Y."/>
        </authorList>
    </citation>
    <scope>NUCLEOTIDE SEQUENCE [LARGE SCALE GENOMIC DNA]</scope>
    <source>
        <strain evidence="22">WY2019</strain>
    </source>
</reference>
<feature type="compositionally biased region" description="Polar residues" evidence="20">
    <location>
        <begin position="280"/>
        <end position="291"/>
    </location>
</feature>
<evidence type="ECO:0000256" key="3">
    <source>
        <dbReference type="ARBA" id="ARBA00004305"/>
    </source>
</evidence>
<feature type="compositionally biased region" description="Acidic residues" evidence="20">
    <location>
        <begin position="317"/>
        <end position="332"/>
    </location>
</feature>
<evidence type="ECO:0000256" key="17">
    <source>
        <dbReference type="ARBA" id="ARBA00068875"/>
    </source>
</evidence>
<evidence type="ECO:0000256" key="11">
    <source>
        <dbReference type="ARBA" id="ARBA00023052"/>
    </source>
</evidence>
<dbReference type="FunFam" id="3.40.50.970:FF:000002">
    <property type="entry name" value="2-oxoglutarate dehydrogenase, E1 component"/>
    <property type="match status" value="1"/>
</dbReference>
<dbReference type="PANTHER" id="PTHR23152">
    <property type="entry name" value="2-OXOGLUTARATE DEHYDROGENASE"/>
    <property type="match status" value="1"/>
</dbReference>
<evidence type="ECO:0000256" key="8">
    <source>
        <dbReference type="ARBA" id="ARBA00022842"/>
    </source>
</evidence>
<comment type="subunit">
    <text evidence="16">The OGDHC complex comprises multiple copies of three catalytic enzyme components, the 2-oxoglutarate dehydrogenase (OGDH/E1), the dihydrolipoamide dehydrogenase (DLST/E2) and the dihydrolipoamide dehydrogenase (DLD/E3). OGDHL/E1-like isoenzyme may replace OGDH in the OGDHC complex in the brain. The presence of either ODGH/E1 or ODGHL/E1-like isoenzyme in the complex may depend on its tissular distribution.</text>
</comment>
<feature type="compositionally biased region" description="Basic and acidic residues" evidence="20">
    <location>
        <begin position="346"/>
        <end position="356"/>
    </location>
</feature>
<dbReference type="GO" id="GO:0046872">
    <property type="term" value="F:metal ion binding"/>
    <property type="evidence" value="ECO:0007669"/>
    <property type="project" value="UniProtKB-KW"/>
</dbReference>
<keyword evidence="7" id="KW-0106">Calcium</keyword>
<feature type="compositionally biased region" description="Basic and acidic residues" evidence="20">
    <location>
        <begin position="223"/>
        <end position="234"/>
    </location>
</feature>
<dbReference type="Proteomes" id="UP000322234">
    <property type="component" value="Unassembled WGS sequence"/>
</dbReference>
<dbReference type="InterPro" id="IPR011603">
    <property type="entry name" value="2oxoglutarate_DH_E1"/>
</dbReference>
<dbReference type="GO" id="GO:0004591">
    <property type="term" value="F:oxoglutarate dehydrogenase (succinyl-transferring) activity"/>
    <property type="evidence" value="ECO:0007669"/>
    <property type="project" value="UniProtKB-EC"/>
</dbReference>
<dbReference type="GO" id="GO:0006099">
    <property type="term" value="P:tricarboxylic acid cycle"/>
    <property type="evidence" value="ECO:0007669"/>
    <property type="project" value="TreeGrafter"/>
</dbReference>
<dbReference type="PANTHER" id="PTHR23152:SF5">
    <property type="entry name" value="2-OXOGLUTARATE DEHYDROGENASE-LIKE, MITOCHONDRIAL"/>
    <property type="match status" value="1"/>
</dbReference>
<evidence type="ECO:0000256" key="7">
    <source>
        <dbReference type="ARBA" id="ARBA00022837"/>
    </source>
</evidence>
<name>A0A6B0R7L8_9CETA</name>
<evidence type="ECO:0000256" key="20">
    <source>
        <dbReference type="SAM" id="MobiDB-lite"/>
    </source>
</evidence>
<keyword evidence="6" id="KW-0479">Metal-binding</keyword>
<feature type="region of interest" description="Disordered" evidence="20">
    <location>
        <begin position="93"/>
        <end position="113"/>
    </location>
</feature>
<dbReference type="GO" id="GO:0005759">
    <property type="term" value="C:mitochondrial matrix"/>
    <property type="evidence" value="ECO:0007669"/>
    <property type="project" value="UniProtKB-SubCell"/>
</dbReference>
<feature type="compositionally biased region" description="Basic and acidic residues" evidence="20">
    <location>
        <begin position="93"/>
        <end position="109"/>
    </location>
</feature>
<dbReference type="InterPro" id="IPR031717">
    <property type="entry name" value="ODO-1/KGD_C"/>
</dbReference>
<dbReference type="NCBIfam" id="TIGR00239">
    <property type="entry name" value="2oxo_dh_E1"/>
    <property type="match status" value="1"/>
</dbReference>
<evidence type="ECO:0000256" key="16">
    <source>
        <dbReference type="ARBA" id="ARBA00063361"/>
    </source>
</evidence>
<dbReference type="GO" id="GO:0030976">
    <property type="term" value="F:thiamine pyrophosphate binding"/>
    <property type="evidence" value="ECO:0007669"/>
    <property type="project" value="InterPro"/>
</dbReference>
<feature type="region of interest" description="Disordered" evidence="20">
    <location>
        <begin position="1"/>
        <end position="70"/>
    </location>
</feature>
<dbReference type="SMART" id="SM00861">
    <property type="entry name" value="Transket_pyr"/>
    <property type="match status" value="1"/>
</dbReference>
<evidence type="ECO:0000313" key="22">
    <source>
        <dbReference type="EMBL" id="MXQ85765.1"/>
    </source>
</evidence>
<feature type="region of interest" description="Disordered" evidence="20">
    <location>
        <begin position="184"/>
        <end position="407"/>
    </location>
</feature>
<keyword evidence="10" id="KW-0560">Oxidoreductase</keyword>
<dbReference type="InterPro" id="IPR046372">
    <property type="entry name" value="PARG_cat_C"/>
</dbReference>
<dbReference type="InterPro" id="IPR005475">
    <property type="entry name" value="Transketolase-like_Pyr-bd"/>
</dbReference>
<dbReference type="InterPro" id="IPR029061">
    <property type="entry name" value="THDP-binding"/>
</dbReference>
<proteinExistence type="inferred from homology"/>
<keyword evidence="12" id="KW-0496">Mitochondrion</keyword>
<dbReference type="InterPro" id="IPR042179">
    <property type="entry name" value="KGD_C_sf"/>
</dbReference>
<dbReference type="GO" id="GO:0004649">
    <property type="term" value="F:poly(ADP-ribose) glycohydrolase activity"/>
    <property type="evidence" value="ECO:0007669"/>
    <property type="project" value="InterPro"/>
</dbReference>
<evidence type="ECO:0000256" key="9">
    <source>
        <dbReference type="ARBA" id="ARBA00022946"/>
    </source>
</evidence>
<comment type="similarity">
    <text evidence="4">Belongs to the alpha-ketoglutarate dehydrogenase family.</text>
</comment>
<dbReference type="Gene3D" id="3.40.50.11610">
    <property type="entry name" value="Multifunctional 2-oxoglutarate metabolism enzyme, C-terminal domain"/>
    <property type="match status" value="1"/>
</dbReference>
<keyword evidence="13" id="KW-0324">Glycolysis</keyword>
<comment type="catalytic activity">
    <reaction evidence="14">
        <text>N(6)-[(R)-lipoyl]-L-lysyl-[protein] + 2-oxoglutarate + H(+) = N(6)-[(R)-S(8)-succinyldihydrolipoyl]-L-lysyl-[protein] + CO2</text>
        <dbReference type="Rhea" id="RHEA:12188"/>
        <dbReference type="Rhea" id="RHEA-COMP:10474"/>
        <dbReference type="Rhea" id="RHEA-COMP:20092"/>
        <dbReference type="ChEBI" id="CHEBI:15378"/>
        <dbReference type="ChEBI" id="CHEBI:16526"/>
        <dbReference type="ChEBI" id="CHEBI:16810"/>
        <dbReference type="ChEBI" id="CHEBI:83099"/>
        <dbReference type="ChEBI" id="CHEBI:83120"/>
        <dbReference type="EC" id="1.2.4.2"/>
    </reaction>
    <physiologicalReaction direction="left-to-right" evidence="14">
        <dbReference type="Rhea" id="RHEA:12189"/>
    </physiologicalReaction>
</comment>
<accession>A0A6B0R7L8</accession>
<feature type="compositionally biased region" description="Polar residues" evidence="20">
    <location>
        <begin position="333"/>
        <end position="343"/>
    </location>
</feature>
<gene>
    <name evidence="22" type="ORF">E5288_WYG016424</name>
</gene>
<keyword evidence="8" id="KW-0460">Magnesium</keyword>
<comment type="cofactor">
    <cofactor evidence="1">
        <name>Mg(2+)</name>
        <dbReference type="ChEBI" id="CHEBI:18420"/>
    </cofactor>
</comment>
<keyword evidence="11" id="KW-0786">Thiamine pyrophosphate</keyword>
<dbReference type="SUPFAM" id="SSF52518">
    <property type="entry name" value="Thiamin diphosphate-binding fold (THDP-binding)"/>
    <property type="match status" value="2"/>
</dbReference>
<dbReference type="FunFam" id="3.40.50.11610:FF:000003">
    <property type="entry name" value="2-oxoglutarate dehydrogenase, isoform X4"/>
    <property type="match status" value="1"/>
</dbReference>
<dbReference type="EC" id="1.2.4.2" evidence="5"/>
<feature type="compositionally biased region" description="Basic and acidic residues" evidence="20">
    <location>
        <begin position="192"/>
        <end position="207"/>
    </location>
</feature>
<dbReference type="Gene3D" id="3.40.50.970">
    <property type="match status" value="1"/>
</dbReference>
<keyword evidence="23" id="KW-1185">Reference proteome</keyword>
<evidence type="ECO:0000256" key="12">
    <source>
        <dbReference type="ARBA" id="ARBA00023128"/>
    </source>
</evidence>
<dbReference type="Pfam" id="PF05028">
    <property type="entry name" value="PARG_cat_C"/>
    <property type="match status" value="1"/>
</dbReference>